<proteinExistence type="predicted"/>
<evidence type="ECO:0000256" key="1">
    <source>
        <dbReference type="SAM" id="MobiDB-lite"/>
    </source>
</evidence>
<reference evidence="2" key="1">
    <citation type="journal article" date="2018" name="MSphere">
        <title>Metagenomic Discovery of 83 New Human Papillomavirus Types in Patients with Immunodeficiency.</title>
        <authorList>
            <person name="Pastrana D.V."/>
            <person name="Peretti A."/>
            <person name="Welch N.L."/>
            <person name="Borgogna C."/>
            <person name="Olivero C."/>
            <person name="Badolato R."/>
            <person name="Notarangelo L.D."/>
            <person name="Gariglio M."/>
            <person name="FitzGerald P.C."/>
            <person name="McIntosh C.E."/>
            <person name="Reeves J."/>
            <person name="Starrett G.J."/>
            <person name="Bliskovsky V."/>
            <person name="Velez D."/>
            <person name="Brownell I."/>
            <person name="Yarchoan R."/>
            <person name="Wyvill K.M."/>
            <person name="Uldrick T.S."/>
            <person name="Maldarelli F."/>
            <person name="Lisco A."/>
            <person name="Sereti I."/>
            <person name="Gonzalez C.M."/>
            <person name="Androphy E.J."/>
            <person name="McBride A.A."/>
            <person name="Van Doorslaer K."/>
            <person name="Garcia F."/>
            <person name="Dvoretzky I."/>
            <person name="Liu J.S."/>
            <person name="Han J."/>
            <person name="Murphy P.M."/>
            <person name="McDermott D.H."/>
            <person name="Buck C.B."/>
        </authorList>
    </citation>
    <scope>NUCLEOTIDE SEQUENCE</scope>
    <source>
        <strain evidence="2">Gamma08_do1c232</strain>
    </source>
</reference>
<evidence type="ECO:0000313" key="2">
    <source>
        <dbReference type="EMBL" id="ATQ38272.1"/>
    </source>
</evidence>
<gene>
    <name evidence="2" type="primary">E4</name>
</gene>
<feature type="region of interest" description="Disordered" evidence="1">
    <location>
        <begin position="52"/>
        <end position="120"/>
    </location>
</feature>
<sequence length="163" mass="18843">MQMDFILMNLMVTECILHCLRQLQTLMEIRESGLCIIDIQLLCPLPVPTGGPVTPKNPSTNQLPPGTPRPQRRNADDLSKRQIHLPPLPQQPAARRPLVYELGEEEENKENEPVPYQSEEDLSPLGELLRRLLLKWEHDIDCLRDKVTDDFNDFKRKLGIRPY</sequence>
<dbReference type="Proteomes" id="UP000290154">
    <property type="component" value="Segment"/>
</dbReference>
<name>A0A2D2ALD8_9PAPI</name>
<dbReference type="EMBL" id="MF588704">
    <property type="protein sequence ID" value="ATQ38272.1"/>
    <property type="molecule type" value="Genomic_DNA"/>
</dbReference>
<organism evidence="2">
    <name type="scientific">Gammapapillomavirus 8</name>
    <dbReference type="NCBI Taxonomy" id="1175850"/>
    <lineage>
        <taxon>Viruses</taxon>
        <taxon>Monodnaviria</taxon>
        <taxon>Shotokuvirae</taxon>
        <taxon>Cossaviricota</taxon>
        <taxon>Papovaviricetes</taxon>
        <taxon>Zurhausenvirales</taxon>
        <taxon>Papillomaviridae</taxon>
        <taxon>Firstpapillomavirinae</taxon>
        <taxon>Gammapapillomavirus</taxon>
    </lineage>
</organism>
<protein>
    <submittedName>
        <fullName evidence="2">E4</fullName>
    </submittedName>
</protein>
<feature type="compositionally biased region" description="Low complexity" evidence="1">
    <location>
        <begin position="91"/>
        <end position="101"/>
    </location>
</feature>
<accession>A0A2D2ALD8</accession>